<name>A0A0A8YEA8_ARUDO</name>
<reference evidence="1" key="2">
    <citation type="journal article" date="2015" name="Data Brief">
        <title>Shoot transcriptome of the giant reed, Arundo donax.</title>
        <authorList>
            <person name="Barrero R.A."/>
            <person name="Guerrero F.D."/>
            <person name="Moolhuijzen P."/>
            <person name="Goolsby J.A."/>
            <person name="Tidwell J."/>
            <person name="Bellgard S.E."/>
            <person name="Bellgard M.I."/>
        </authorList>
    </citation>
    <scope>NUCLEOTIDE SEQUENCE</scope>
    <source>
        <tissue evidence="1">Shoot tissue taken approximately 20 cm above the soil surface</tissue>
    </source>
</reference>
<dbReference type="EMBL" id="GBRH01273431">
    <property type="protein sequence ID" value="JAD24464.1"/>
    <property type="molecule type" value="Transcribed_RNA"/>
</dbReference>
<accession>A0A0A8YEA8</accession>
<reference evidence="1" key="1">
    <citation type="submission" date="2014-09" db="EMBL/GenBank/DDBJ databases">
        <authorList>
            <person name="Magalhaes I.L.F."/>
            <person name="Oliveira U."/>
            <person name="Santos F.R."/>
            <person name="Vidigal T.H.D.A."/>
            <person name="Brescovit A.D."/>
            <person name="Santos A.J."/>
        </authorList>
    </citation>
    <scope>NUCLEOTIDE SEQUENCE</scope>
    <source>
        <tissue evidence="1">Shoot tissue taken approximately 20 cm above the soil surface</tissue>
    </source>
</reference>
<protein>
    <submittedName>
        <fullName evidence="1">Uncharacterized protein</fullName>
    </submittedName>
</protein>
<organism evidence="1">
    <name type="scientific">Arundo donax</name>
    <name type="common">Giant reed</name>
    <name type="synonym">Donax arundinaceus</name>
    <dbReference type="NCBI Taxonomy" id="35708"/>
    <lineage>
        <taxon>Eukaryota</taxon>
        <taxon>Viridiplantae</taxon>
        <taxon>Streptophyta</taxon>
        <taxon>Embryophyta</taxon>
        <taxon>Tracheophyta</taxon>
        <taxon>Spermatophyta</taxon>
        <taxon>Magnoliopsida</taxon>
        <taxon>Liliopsida</taxon>
        <taxon>Poales</taxon>
        <taxon>Poaceae</taxon>
        <taxon>PACMAD clade</taxon>
        <taxon>Arundinoideae</taxon>
        <taxon>Arundineae</taxon>
        <taxon>Arundo</taxon>
    </lineage>
</organism>
<proteinExistence type="predicted"/>
<dbReference type="AlphaFoldDB" id="A0A0A8YEA8"/>
<evidence type="ECO:0000313" key="1">
    <source>
        <dbReference type="EMBL" id="JAD24464.1"/>
    </source>
</evidence>
<sequence>MNFAGGIYHYYKLLWSNQSALFYELGFGVYILTS</sequence>